<reference evidence="1" key="1">
    <citation type="journal article" date="2014" name="Front. Microbiol.">
        <title>High frequency of phylogenetically diverse reductive dehalogenase-homologous genes in deep subseafloor sedimentary metagenomes.</title>
        <authorList>
            <person name="Kawai M."/>
            <person name="Futagami T."/>
            <person name="Toyoda A."/>
            <person name="Takaki Y."/>
            <person name="Nishi S."/>
            <person name="Hori S."/>
            <person name="Arai W."/>
            <person name="Tsubouchi T."/>
            <person name="Morono Y."/>
            <person name="Uchiyama I."/>
            <person name="Ito T."/>
            <person name="Fujiyama A."/>
            <person name="Inagaki F."/>
            <person name="Takami H."/>
        </authorList>
    </citation>
    <scope>NUCLEOTIDE SEQUENCE</scope>
    <source>
        <strain evidence="1">Expedition CK06-06</strain>
    </source>
</reference>
<evidence type="ECO:0000313" key="1">
    <source>
        <dbReference type="EMBL" id="GAF89697.1"/>
    </source>
</evidence>
<sequence length="252" mass="29512">ITFINEINSDLIIIADSEDNKLVNKITPKMLRIILNHKELFLNWDGNRDTFDILDNPISEVVQSHSKLIGKGTLLDKHVNILKSIWASKKDLSSEQQKKLIQERESLITEREELANIQVKLNLSKKILEISEELKDEEGYLKYQDDAKQLNKELQDVKLKLNYYLVRIRETMHKAVKELKDKPLRDGSYREVYLNLYSFSNKLKYLSSDNDWQEYRRIANMLIEKEGVSDGELAAGITKVLKMRENPEDYIN</sequence>
<protein>
    <submittedName>
        <fullName evidence="1">Uncharacterized protein</fullName>
    </submittedName>
</protein>
<proteinExistence type="predicted"/>
<dbReference type="EMBL" id="BARS01019332">
    <property type="protein sequence ID" value="GAF89697.1"/>
    <property type="molecule type" value="Genomic_DNA"/>
</dbReference>
<name>X0TNI4_9ZZZZ</name>
<gene>
    <name evidence="1" type="ORF">S01H1_31341</name>
</gene>
<feature type="non-terminal residue" evidence="1">
    <location>
        <position position="1"/>
    </location>
</feature>
<accession>X0TNI4</accession>
<comment type="caution">
    <text evidence="1">The sequence shown here is derived from an EMBL/GenBank/DDBJ whole genome shotgun (WGS) entry which is preliminary data.</text>
</comment>
<dbReference type="AlphaFoldDB" id="X0TNI4"/>
<organism evidence="1">
    <name type="scientific">marine sediment metagenome</name>
    <dbReference type="NCBI Taxonomy" id="412755"/>
    <lineage>
        <taxon>unclassified sequences</taxon>
        <taxon>metagenomes</taxon>
        <taxon>ecological metagenomes</taxon>
    </lineage>
</organism>